<proteinExistence type="predicted"/>
<dbReference type="EMBL" id="GBXM01026734">
    <property type="protein sequence ID" value="JAH81843.1"/>
    <property type="molecule type" value="Transcribed_RNA"/>
</dbReference>
<sequence>MFNVYAFESSVMLVLIPIREFKTSLPSSVLFRLLLTNSKNHFSFRLSAGPSAW</sequence>
<evidence type="ECO:0000313" key="1">
    <source>
        <dbReference type="EMBL" id="JAH81843.1"/>
    </source>
</evidence>
<protein>
    <submittedName>
        <fullName evidence="1">Uncharacterized protein</fullName>
    </submittedName>
</protein>
<accession>A0A0E9VX69</accession>
<organism evidence="1">
    <name type="scientific">Anguilla anguilla</name>
    <name type="common">European freshwater eel</name>
    <name type="synonym">Muraena anguilla</name>
    <dbReference type="NCBI Taxonomy" id="7936"/>
    <lineage>
        <taxon>Eukaryota</taxon>
        <taxon>Metazoa</taxon>
        <taxon>Chordata</taxon>
        <taxon>Craniata</taxon>
        <taxon>Vertebrata</taxon>
        <taxon>Euteleostomi</taxon>
        <taxon>Actinopterygii</taxon>
        <taxon>Neopterygii</taxon>
        <taxon>Teleostei</taxon>
        <taxon>Anguilliformes</taxon>
        <taxon>Anguillidae</taxon>
        <taxon>Anguilla</taxon>
    </lineage>
</organism>
<reference evidence="1" key="2">
    <citation type="journal article" date="2015" name="Fish Shellfish Immunol.">
        <title>Early steps in the European eel (Anguilla anguilla)-Vibrio vulnificus interaction in the gills: Role of the RtxA13 toxin.</title>
        <authorList>
            <person name="Callol A."/>
            <person name="Pajuelo D."/>
            <person name="Ebbesson L."/>
            <person name="Teles M."/>
            <person name="MacKenzie S."/>
            <person name="Amaro C."/>
        </authorList>
    </citation>
    <scope>NUCLEOTIDE SEQUENCE</scope>
</reference>
<name>A0A0E9VX69_ANGAN</name>
<dbReference type="AlphaFoldDB" id="A0A0E9VX69"/>
<reference evidence="1" key="1">
    <citation type="submission" date="2014-11" db="EMBL/GenBank/DDBJ databases">
        <authorList>
            <person name="Amaro Gonzalez C."/>
        </authorList>
    </citation>
    <scope>NUCLEOTIDE SEQUENCE</scope>
</reference>